<dbReference type="Gene3D" id="1.25.40.10">
    <property type="entry name" value="Tetratricopeptide repeat domain"/>
    <property type="match status" value="2"/>
</dbReference>
<dbReference type="EMBL" id="JAACJL010000059">
    <property type="protein sequence ID" value="KAF4609890.1"/>
    <property type="molecule type" value="Genomic_DNA"/>
</dbReference>
<evidence type="ECO:0000313" key="2">
    <source>
        <dbReference type="Proteomes" id="UP000521872"/>
    </source>
</evidence>
<organism evidence="1 2">
    <name type="scientific">Agrocybe pediades</name>
    <dbReference type="NCBI Taxonomy" id="84607"/>
    <lineage>
        <taxon>Eukaryota</taxon>
        <taxon>Fungi</taxon>
        <taxon>Dikarya</taxon>
        <taxon>Basidiomycota</taxon>
        <taxon>Agaricomycotina</taxon>
        <taxon>Agaricomycetes</taxon>
        <taxon>Agaricomycetidae</taxon>
        <taxon>Agaricales</taxon>
        <taxon>Agaricineae</taxon>
        <taxon>Strophariaceae</taxon>
        <taxon>Agrocybe</taxon>
    </lineage>
</organism>
<dbReference type="InterPro" id="IPR011990">
    <property type="entry name" value="TPR-like_helical_dom_sf"/>
</dbReference>
<gene>
    <name evidence="1" type="ORF">D9613_010389</name>
</gene>
<dbReference type="AlphaFoldDB" id="A0A8H4QF01"/>
<name>A0A8H4QF01_9AGAR</name>
<proteinExistence type="predicted"/>
<comment type="caution">
    <text evidence="1">The sequence shown here is derived from an EMBL/GenBank/DDBJ whole genome shotgun (WGS) entry which is preliminary data.</text>
</comment>
<sequence>MTDPLSITLAAITLGTALKDLTELALKLHESFKKHAHNMQAAESLAADTLEIVQDIEKFYIERGDVLDNLRDVRDAVARLSKDMKSVYDQCLPILQLANSPEGGLRRTLFKIEQWRSRKEVESNIRNLREQANKCYRRFTRQTQLGTAVAIGEMKGAVSEGFSATTRQLSALQVSNENVLSFMGSARTILSTLPPGVMLPEDLVFKLYVRGHVGKIDDILKNLASKQSYAVEEPNRRHSKLLTIYSSLQLRTTEAIEYRRDNTVTKLIRVQQRLLNVEAGGNPIQEGALALNALSLDLQELEMYSESLTLSTWSVDLYKTLSKSHRDVYAPHLALALFNHTSFSYNTGDFAQAMAMTTECLSLLKTCAPTFATEVLTARVLSESAYFCCAIGEHSFASLQDAENSVAMFERLGVDQTAVIGPQQGGYYARFGLQLTGGDKAILDYAGALNVQLVYLYNSERYQEALDVGEKALRLFRALGQCYKHVHMQSEVATLCLFLCHDVFRDVIPLSSALKYAQEAVQIWEEVPGPTAAEEEHILDSLAMQTKILVEIGRPSDALTVFQKLSRRVRTMATNQRMYIHKMQDLASTLANYGHCAEAATASRTIVEIYRQSVDSLPTSQRFLINILLDHVKNCFGANYLSEARLYSDESLAITEQQRVKDATFNKRYLDCLSWTAYLSIEAGYPQQAINQIQDALNIGPTIQRHSIGCDSEMLYLISGKALAFLRLGRLSLSAATITEGYNFAESTTLILREESLYGHLLYVSALVHRCGGKQDDALTAIKAAIPIFESCGWPRQLYALSDVQADMGYDAEALRTAEENAQSTEHYASSSSPSVNHNYKTLQYSLCLRLFFNGDFTQARRLILEVCTFYEWHAHSRNAWFIDLARALRAEGILECASNRHAEGAAARTRLNELQQRLRATHPDLADQVDVDLAYERNYPAWKRILEKHPLTCSHWIEEDAITRQEYIITHPHPTTHTA</sequence>
<reference evidence="1 2" key="1">
    <citation type="submission" date="2019-12" db="EMBL/GenBank/DDBJ databases">
        <authorList>
            <person name="Floudas D."/>
            <person name="Bentzer J."/>
            <person name="Ahren D."/>
            <person name="Johansson T."/>
            <person name="Persson P."/>
            <person name="Tunlid A."/>
        </authorList>
    </citation>
    <scope>NUCLEOTIDE SEQUENCE [LARGE SCALE GENOMIC DNA]</scope>
    <source>
        <strain evidence="1 2">CBS 102.39</strain>
    </source>
</reference>
<dbReference type="SUPFAM" id="SSF48452">
    <property type="entry name" value="TPR-like"/>
    <property type="match status" value="2"/>
</dbReference>
<accession>A0A8H4QF01</accession>
<evidence type="ECO:0000313" key="1">
    <source>
        <dbReference type="EMBL" id="KAF4609890.1"/>
    </source>
</evidence>
<protein>
    <submittedName>
        <fullName evidence="1">Uncharacterized protein</fullName>
    </submittedName>
</protein>
<dbReference type="Proteomes" id="UP000521872">
    <property type="component" value="Unassembled WGS sequence"/>
</dbReference>
<keyword evidence="2" id="KW-1185">Reference proteome</keyword>